<evidence type="ECO:0000259" key="1">
    <source>
        <dbReference type="Pfam" id="PF04230"/>
    </source>
</evidence>
<dbReference type="RefSeq" id="WP_160647395.1">
    <property type="nucleotide sequence ID" value="NZ_SIJB01000033.1"/>
</dbReference>
<gene>
    <name evidence="2" type="primary">csaB</name>
    <name evidence="2" type="ORF">ERL59_16650</name>
</gene>
<protein>
    <submittedName>
        <fullName evidence="2">Polysaccharide pyruvyl transferase CsaB</fullName>
    </submittedName>
</protein>
<feature type="domain" description="Polysaccharide pyruvyl transferase" evidence="1">
    <location>
        <begin position="18"/>
        <end position="320"/>
    </location>
</feature>
<dbReference type="NCBIfam" id="TIGR03609">
    <property type="entry name" value="S_layer_CsaB"/>
    <property type="match status" value="1"/>
</dbReference>
<dbReference type="GO" id="GO:0016740">
    <property type="term" value="F:transferase activity"/>
    <property type="evidence" value="ECO:0007669"/>
    <property type="project" value="UniProtKB-KW"/>
</dbReference>
<dbReference type="InterPro" id="IPR019896">
    <property type="entry name" value="Polysacch_pyruvyl_Trfase_CsaB"/>
</dbReference>
<keyword evidence="3" id="KW-1185">Reference proteome</keyword>
<sequence length="391" mass="44321">MGSSVRRLVISGYYGFNNSGDEAVLCSILAALRDQTVQTNVKIEPIVLSANPVQTTQMYGVQAVHRMKLNEVFSAIRKSDGLISGGGSLLQDVTSNKTIPYYLGILKLAQWLGKSTFIYAQGIGPIQKPLFHKWVKKVFERCQYISVRDTASLALLKKMGLKNHLQVDQVPDPVMGMSEGVPSKYSNDVKQAEEQEKIKVLSNDKQKKVIGVSVRFWNEDRSELNKIAKALKLLREKESVIIKMLPFHMPHDQEASLYIIQQMGLSDKELPQDIQFSNEDNPIEMLKEVSTCDVLIGMRLHSLIYAANNYVPMVGISYDPKIDRFLEQMQMTPVGSTTRLDEHQIVDNVYKLMVEYDDWLLTKQALINNLKEMSQKPAQHIGNFYVYKDGE</sequence>
<dbReference type="PANTHER" id="PTHR36836:SF1">
    <property type="entry name" value="COLANIC ACID BIOSYNTHESIS PROTEIN WCAK"/>
    <property type="match status" value="1"/>
</dbReference>
<dbReference type="OrthoDB" id="3199616at2"/>
<reference evidence="2 3" key="1">
    <citation type="submission" date="2019-01" db="EMBL/GenBank/DDBJ databases">
        <title>Chengkuizengella sp. nov., isolated from deep-sea sediment of East Pacific Ocean.</title>
        <authorList>
            <person name="Yang J."/>
            <person name="Lai Q."/>
            <person name="Shao Z."/>
        </authorList>
    </citation>
    <scope>NUCLEOTIDE SEQUENCE [LARGE SCALE GENOMIC DNA]</scope>
    <source>
        <strain evidence="2 3">YPA3-1-1</strain>
    </source>
</reference>
<dbReference type="EMBL" id="SIJB01000033">
    <property type="protein sequence ID" value="NBI30581.1"/>
    <property type="molecule type" value="Genomic_DNA"/>
</dbReference>
<dbReference type="InterPro" id="IPR007345">
    <property type="entry name" value="Polysacch_pyruvyl_Trfase"/>
</dbReference>
<organism evidence="2 3">
    <name type="scientific">Chengkuizengella marina</name>
    <dbReference type="NCBI Taxonomy" id="2507566"/>
    <lineage>
        <taxon>Bacteria</taxon>
        <taxon>Bacillati</taxon>
        <taxon>Bacillota</taxon>
        <taxon>Bacilli</taxon>
        <taxon>Bacillales</taxon>
        <taxon>Paenibacillaceae</taxon>
        <taxon>Chengkuizengella</taxon>
    </lineage>
</organism>
<evidence type="ECO:0000313" key="2">
    <source>
        <dbReference type="EMBL" id="NBI30581.1"/>
    </source>
</evidence>
<dbReference type="PANTHER" id="PTHR36836">
    <property type="entry name" value="COLANIC ACID BIOSYNTHESIS PROTEIN WCAK"/>
    <property type="match status" value="1"/>
</dbReference>
<dbReference type="AlphaFoldDB" id="A0A6N9Q799"/>
<proteinExistence type="predicted"/>
<evidence type="ECO:0000313" key="3">
    <source>
        <dbReference type="Proteomes" id="UP000448943"/>
    </source>
</evidence>
<dbReference type="Pfam" id="PF04230">
    <property type="entry name" value="PS_pyruv_trans"/>
    <property type="match status" value="1"/>
</dbReference>
<dbReference type="Proteomes" id="UP000448943">
    <property type="component" value="Unassembled WGS sequence"/>
</dbReference>
<comment type="caution">
    <text evidence="2">The sequence shown here is derived from an EMBL/GenBank/DDBJ whole genome shotgun (WGS) entry which is preliminary data.</text>
</comment>
<accession>A0A6N9Q799</accession>
<keyword evidence="2" id="KW-0808">Transferase</keyword>
<name>A0A6N9Q799_9BACL</name>